<dbReference type="OrthoDB" id="9974981at2759"/>
<evidence type="ECO:0000313" key="5">
    <source>
        <dbReference type="Proteomes" id="UP000305067"/>
    </source>
</evidence>
<evidence type="ECO:0000313" key="4">
    <source>
        <dbReference type="EMBL" id="TFK95520.1"/>
    </source>
</evidence>
<dbReference type="Proteomes" id="UP000305067">
    <property type="component" value="Unassembled WGS sequence"/>
</dbReference>
<name>A0A5C3Q565_9AGAR</name>
<protein>
    <recommendedName>
        <fullName evidence="3">NmrA-like domain-containing protein</fullName>
    </recommendedName>
</protein>
<organism evidence="4 5">
    <name type="scientific">Pterulicium gracile</name>
    <dbReference type="NCBI Taxonomy" id="1884261"/>
    <lineage>
        <taxon>Eukaryota</taxon>
        <taxon>Fungi</taxon>
        <taxon>Dikarya</taxon>
        <taxon>Basidiomycota</taxon>
        <taxon>Agaricomycotina</taxon>
        <taxon>Agaricomycetes</taxon>
        <taxon>Agaricomycetidae</taxon>
        <taxon>Agaricales</taxon>
        <taxon>Pleurotineae</taxon>
        <taxon>Pterulaceae</taxon>
        <taxon>Pterulicium</taxon>
    </lineage>
</organism>
<sequence length="302" mass="33278">MADALKNGCMARWLRLTEVVAHITFHGILATDAFNVEALVRPSSSQKPEVEALRQLGIPIRLADAAGSFDDLVDALTGVDIFISAIGATDQLEQLKLADAVKAAKVKRFIPCGFSAVGPVGNVMSLRDKKEEVYNHIKRLRVPFTISAPRIPSGKLDAACTRGGDAPNIITDLWDIGVLVAQIIQDDRTLNQYVVTIDEVLSQNEINATVEQVTGERRLKKAREISAADPRDTKKQLEVIAIEYIHSKYVRGDNSPAYAKYLGYLDSRELYPGVKTRSFRDYVADALGGKEGKLYRHRPSSE</sequence>
<gene>
    <name evidence="4" type="ORF">BDV98DRAFT_651954</name>
</gene>
<evidence type="ECO:0000259" key="3">
    <source>
        <dbReference type="Pfam" id="PF05368"/>
    </source>
</evidence>
<keyword evidence="5" id="KW-1185">Reference proteome</keyword>
<evidence type="ECO:0000256" key="1">
    <source>
        <dbReference type="ARBA" id="ARBA00022857"/>
    </source>
</evidence>
<dbReference type="Gene3D" id="3.90.25.10">
    <property type="entry name" value="UDP-galactose 4-epimerase, domain 1"/>
    <property type="match status" value="1"/>
</dbReference>
<dbReference type="SUPFAM" id="SSF51735">
    <property type="entry name" value="NAD(P)-binding Rossmann-fold domains"/>
    <property type="match status" value="1"/>
</dbReference>
<dbReference type="STRING" id="1884261.A0A5C3Q565"/>
<dbReference type="PANTHER" id="PTHR47706">
    <property type="entry name" value="NMRA-LIKE FAMILY PROTEIN"/>
    <property type="match status" value="1"/>
</dbReference>
<dbReference type="Pfam" id="PF05368">
    <property type="entry name" value="NmrA"/>
    <property type="match status" value="1"/>
</dbReference>
<dbReference type="InterPro" id="IPR036291">
    <property type="entry name" value="NAD(P)-bd_dom_sf"/>
</dbReference>
<dbReference type="Gene3D" id="3.40.50.720">
    <property type="entry name" value="NAD(P)-binding Rossmann-like Domain"/>
    <property type="match status" value="1"/>
</dbReference>
<dbReference type="AlphaFoldDB" id="A0A5C3Q565"/>
<evidence type="ECO:0000256" key="2">
    <source>
        <dbReference type="ARBA" id="ARBA00023002"/>
    </source>
</evidence>
<dbReference type="EMBL" id="ML178882">
    <property type="protein sequence ID" value="TFK95520.1"/>
    <property type="molecule type" value="Genomic_DNA"/>
</dbReference>
<dbReference type="InterPro" id="IPR008030">
    <property type="entry name" value="NmrA-like"/>
</dbReference>
<keyword evidence="2" id="KW-0560">Oxidoreductase</keyword>
<dbReference type="PANTHER" id="PTHR47706:SF9">
    <property type="entry name" value="NMRA-LIKE DOMAIN-CONTAINING PROTEIN-RELATED"/>
    <property type="match status" value="1"/>
</dbReference>
<feature type="domain" description="NmrA-like" evidence="3">
    <location>
        <begin position="28"/>
        <end position="145"/>
    </location>
</feature>
<reference evidence="4 5" key="1">
    <citation type="journal article" date="2019" name="Nat. Ecol. Evol.">
        <title>Megaphylogeny resolves global patterns of mushroom evolution.</title>
        <authorList>
            <person name="Varga T."/>
            <person name="Krizsan K."/>
            <person name="Foldi C."/>
            <person name="Dima B."/>
            <person name="Sanchez-Garcia M."/>
            <person name="Sanchez-Ramirez S."/>
            <person name="Szollosi G.J."/>
            <person name="Szarkandi J.G."/>
            <person name="Papp V."/>
            <person name="Albert L."/>
            <person name="Andreopoulos W."/>
            <person name="Angelini C."/>
            <person name="Antonin V."/>
            <person name="Barry K.W."/>
            <person name="Bougher N.L."/>
            <person name="Buchanan P."/>
            <person name="Buyck B."/>
            <person name="Bense V."/>
            <person name="Catcheside P."/>
            <person name="Chovatia M."/>
            <person name="Cooper J."/>
            <person name="Damon W."/>
            <person name="Desjardin D."/>
            <person name="Finy P."/>
            <person name="Geml J."/>
            <person name="Haridas S."/>
            <person name="Hughes K."/>
            <person name="Justo A."/>
            <person name="Karasinski D."/>
            <person name="Kautmanova I."/>
            <person name="Kiss B."/>
            <person name="Kocsube S."/>
            <person name="Kotiranta H."/>
            <person name="LaButti K.M."/>
            <person name="Lechner B.E."/>
            <person name="Liimatainen K."/>
            <person name="Lipzen A."/>
            <person name="Lukacs Z."/>
            <person name="Mihaltcheva S."/>
            <person name="Morgado L.N."/>
            <person name="Niskanen T."/>
            <person name="Noordeloos M.E."/>
            <person name="Ohm R.A."/>
            <person name="Ortiz-Santana B."/>
            <person name="Ovrebo C."/>
            <person name="Racz N."/>
            <person name="Riley R."/>
            <person name="Savchenko A."/>
            <person name="Shiryaev A."/>
            <person name="Soop K."/>
            <person name="Spirin V."/>
            <person name="Szebenyi C."/>
            <person name="Tomsovsky M."/>
            <person name="Tulloss R.E."/>
            <person name="Uehling J."/>
            <person name="Grigoriev I.V."/>
            <person name="Vagvolgyi C."/>
            <person name="Papp T."/>
            <person name="Martin F.M."/>
            <person name="Miettinen O."/>
            <person name="Hibbett D.S."/>
            <person name="Nagy L.G."/>
        </authorList>
    </citation>
    <scope>NUCLEOTIDE SEQUENCE [LARGE SCALE GENOMIC DNA]</scope>
    <source>
        <strain evidence="4 5">CBS 309.79</strain>
    </source>
</reference>
<dbReference type="GO" id="GO:0016491">
    <property type="term" value="F:oxidoreductase activity"/>
    <property type="evidence" value="ECO:0007669"/>
    <property type="project" value="UniProtKB-KW"/>
</dbReference>
<proteinExistence type="predicted"/>
<dbReference type="InterPro" id="IPR051609">
    <property type="entry name" value="NmrA/Isoflavone_reductase-like"/>
</dbReference>
<keyword evidence="1" id="KW-0521">NADP</keyword>
<accession>A0A5C3Q565</accession>